<evidence type="ECO:0000313" key="4">
    <source>
        <dbReference type="Proteomes" id="UP001239445"/>
    </source>
</evidence>
<organism evidence="3 4">
    <name type="scientific">Echria macrotheca</name>
    <dbReference type="NCBI Taxonomy" id="438768"/>
    <lineage>
        <taxon>Eukaryota</taxon>
        <taxon>Fungi</taxon>
        <taxon>Dikarya</taxon>
        <taxon>Ascomycota</taxon>
        <taxon>Pezizomycotina</taxon>
        <taxon>Sordariomycetes</taxon>
        <taxon>Sordariomycetidae</taxon>
        <taxon>Sordariales</taxon>
        <taxon>Schizotheciaceae</taxon>
        <taxon>Echria</taxon>
    </lineage>
</organism>
<feature type="coiled-coil region" evidence="1">
    <location>
        <begin position="375"/>
        <end position="410"/>
    </location>
</feature>
<accession>A0AAJ0BGL0</accession>
<keyword evidence="1" id="KW-0175">Coiled coil</keyword>
<evidence type="ECO:0000256" key="2">
    <source>
        <dbReference type="SAM" id="MobiDB-lite"/>
    </source>
</evidence>
<feature type="compositionally biased region" description="Low complexity" evidence="2">
    <location>
        <begin position="282"/>
        <end position="295"/>
    </location>
</feature>
<evidence type="ECO:0008006" key="5">
    <source>
        <dbReference type="Google" id="ProtNLM"/>
    </source>
</evidence>
<gene>
    <name evidence="3" type="ORF">QBC47DRAFT_451940</name>
</gene>
<comment type="caution">
    <text evidence="3">The sequence shown here is derived from an EMBL/GenBank/DDBJ whole genome shotgun (WGS) entry which is preliminary data.</text>
</comment>
<feature type="compositionally biased region" description="Low complexity" evidence="2">
    <location>
        <begin position="618"/>
        <end position="632"/>
    </location>
</feature>
<name>A0AAJ0BGL0_9PEZI</name>
<feature type="compositionally biased region" description="Low complexity" evidence="2">
    <location>
        <begin position="721"/>
        <end position="734"/>
    </location>
</feature>
<feature type="compositionally biased region" description="Low complexity" evidence="2">
    <location>
        <begin position="744"/>
        <end position="770"/>
    </location>
</feature>
<keyword evidence="4" id="KW-1185">Reference proteome</keyword>
<evidence type="ECO:0000256" key="1">
    <source>
        <dbReference type="SAM" id="Coils"/>
    </source>
</evidence>
<sequence length="779" mass="84125">MDDANGSLKTSKPKAAINGAVKPALNGHAAGSRARRKPSSPGFVARTVNLFARLLTWYSIFTILFRCPASLDTCDESSPRICKPYFQLKQTVSPYLSPYYDSYAAPYVDLVKPYYDTVDQRVIAPGWGYAKKYGAPRVEQAQAFTRSQWEKKVQPQLSEYQGMIKSQYDRNLGPHINTIRTTMGPYYEIGRTNALQTYYGVLLPSYQYVSPYAYRVYLAASDFTTNTAIPSALWTWNKTCVFLDAKVWPHVKMLYVENVEPQLVKIGKRLGRYSSSKKTKSVPKPVTEMSASTTSTKTTSSFIKPTVSVTSSSVAASSLWSEVSSAENPSESSSSVADSATTHVLAAGGPSLVPIPPPEVDEKIEGEDPVRRATRETVAADLRDWQERYAKAAEEGAAEISNQVKEISKRMIRRNAKVQGKALLEDLQKSVVSELVGLRRDITKIVGSLKNADAASGGFTPEEAQEAVVNAVRKAGVSIKGKAQAVRAWREAFETEIQAAVTEAAQSHFVILENIRDLALQKIGMKWAWMDGVTYKDWAKYHQLKDKFEEWKGELQGLIVGHPSLEAAQLEAAAVEDEAMKLAGNAAKELARLKKVGGWKLIAADDTTEFDSELMQKAAEAAEAARNASPEAPQESATAETAGEPKVDAGDAAPEPVEGAGVVVEGTGDASSEALPVFEEEPAEIQGTTSPMDASDIAEEVSVPGTADLPVSNVNLETEEAASSSAESDATGSTVEGSHETEGSQTSSDTQASQSSASEVVEAADAVETDTAAHIKDEL</sequence>
<evidence type="ECO:0000313" key="3">
    <source>
        <dbReference type="EMBL" id="KAK1756442.1"/>
    </source>
</evidence>
<dbReference type="PANTHER" id="PTHR23242:SF9">
    <property type="entry name" value="TRANSCRIPTION FACTOR HOXA13"/>
    <property type="match status" value="1"/>
</dbReference>
<feature type="region of interest" description="Disordered" evidence="2">
    <location>
        <begin position="617"/>
        <end position="655"/>
    </location>
</feature>
<feature type="region of interest" description="Disordered" evidence="2">
    <location>
        <begin position="717"/>
        <end position="779"/>
    </location>
</feature>
<reference evidence="3" key="1">
    <citation type="submission" date="2023-06" db="EMBL/GenBank/DDBJ databases">
        <title>Genome-scale phylogeny and comparative genomics of the fungal order Sordariales.</title>
        <authorList>
            <consortium name="Lawrence Berkeley National Laboratory"/>
            <person name="Hensen N."/>
            <person name="Bonometti L."/>
            <person name="Westerberg I."/>
            <person name="Brannstrom I.O."/>
            <person name="Guillou S."/>
            <person name="Cros-Aarteil S."/>
            <person name="Calhoun S."/>
            <person name="Haridas S."/>
            <person name="Kuo A."/>
            <person name="Mondo S."/>
            <person name="Pangilinan J."/>
            <person name="Riley R."/>
            <person name="Labutti K."/>
            <person name="Andreopoulos B."/>
            <person name="Lipzen A."/>
            <person name="Chen C."/>
            <person name="Yanf M."/>
            <person name="Daum C."/>
            <person name="Ng V."/>
            <person name="Clum A."/>
            <person name="Steindorff A."/>
            <person name="Ohm R."/>
            <person name="Martin F."/>
            <person name="Silar P."/>
            <person name="Natvig D."/>
            <person name="Lalanne C."/>
            <person name="Gautier V."/>
            <person name="Ament-Velasquez S.L."/>
            <person name="Kruys A."/>
            <person name="Hutchinson M.I."/>
            <person name="Powell A.J."/>
            <person name="Barry K."/>
            <person name="Miller A.N."/>
            <person name="Grigoriev I.V."/>
            <person name="Debuchy R."/>
            <person name="Gladieux P."/>
            <person name="Thoren M.H."/>
            <person name="Johannesson H."/>
        </authorList>
    </citation>
    <scope>NUCLEOTIDE SEQUENCE</scope>
    <source>
        <strain evidence="3">PSN4</strain>
    </source>
</reference>
<feature type="region of interest" description="Disordered" evidence="2">
    <location>
        <begin position="275"/>
        <end position="295"/>
    </location>
</feature>
<proteinExistence type="predicted"/>
<dbReference type="Proteomes" id="UP001239445">
    <property type="component" value="Unassembled WGS sequence"/>
</dbReference>
<protein>
    <recommendedName>
        <fullName evidence="5">Transcription factor hoxa13</fullName>
    </recommendedName>
</protein>
<dbReference type="PANTHER" id="PTHR23242">
    <property type="entry name" value="TRANSCRIPTION FACTOR HOXA13"/>
    <property type="match status" value="1"/>
</dbReference>
<dbReference type="EMBL" id="MU839832">
    <property type="protein sequence ID" value="KAK1756442.1"/>
    <property type="molecule type" value="Genomic_DNA"/>
</dbReference>
<dbReference type="AlphaFoldDB" id="A0AAJ0BGL0"/>